<name>A0A2V3Y5D5_9FIRM</name>
<evidence type="ECO:0000313" key="1">
    <source>
        <dbReference type="EMBL" id="PXX53693.1"/>
    </source>
</evidence>
<protein>
    <recommendedName>
        <fullName evidence="3">SUKH superfamily protein</fullName>
    </recommendedName>
</protein>
<keyword evidence="2" id="KW-1185">Reference proteome</keyword>
<gene>
    <name evidence="1" type="ORF">DFR60_105182</name>
</gene>
<accession>A0A2V3Y5D5</accession>
<organism evidence="1 2">
    <name type="scientific">Hungatella effluvii</name>
    <dbReference type="NCBI Taxonomy" id="1096246"/>
    <lineage>
        <taxon>Bacteria</taxon>
        <taxon>Bacillati</taxon>
        <taxon>Bacillota</taxon>
        <taxon>Clostridia</taxon>
        <taxon>Lachnospirales</taxon>
        <taxon>Lachnospiraceae</taxon>
        <taxon>Hungatella</taxon>
    </lineage>
</organism>
<sequence>MADMNFLEIRNLFHIEGNIGFHTDEIKRAENKWGALPAVLKEYYRQLGAHERLNRTQNFLRRPDELFERGEYLVFYIENQDCVDWCIHKEDLGEDNPAVYCRNYNDEMVLESSTLTDFLNAMALFQAGSWGMTHCDDEIYSITEEQAEKIRKKYMKRKYELHQWLRMSFYGNFDDEVILMTENGDYDMTFGAEDGERFREMVEFMRGLGLEAY</sequence>
<reference evidence="1 2" key="1">
    <citation type="submission" date="2018-05" db="EMBL/GenBank/DDBJ databases">
        <title>Genomic Encyclopedia of Type Strains, Phase IV (KMG-IV): sequencing the most valuable type-strain genomes for metagenomic binning, comparative biology and taxonomic classification.</title>
        <authorList>
            <person name="Goeker M."/>
        </authorList>
    </citation>
    <scope>NUCLEOTIDE SEQUENCE [LARGE SCALE GENOMIC DNA]</scope>
    <source>
        <strain evidence="1 2">DSM 24995</strain>
    </source>
</reference>
<evidence type="ECO:0008006" key="3">
    <source>
        <dbReference type="Google" id="ProtNLM"/>
    </source>
</evidence>
<dbReference type="SUPFAM" id="SSF160631">
    <property type="entry name" value="SMI1/KNR4-like"/>
    <property type="match status" value="1"/>
</dbReference>
<dbReference type="Proteomes" id="UP000248057">
    <property type="component" value="Unassembled WGS sequence"/>
</dbReference>
<comment type="caution">
    <text evidence="1">The sequence shown here is derived from an EMBL/GenBank/DDBJ whole genome shotgun (WGS) entry which is preliminary data.</text>
</comment>
<evidence type="ECO:0000313" key="2">
    <source>
        <dbReference type="Proteomes" id="UP000248057"/>
    </source>
</evidence>
<dbReference type="EMBL" id="QJKD01000005">
    <property type="protein sequence ID" value="PXX53693.1"/>
    <property type="molecule type" value="Genomic_DNA"/>
</dbReference>
<dbReference type="AlphaFoldDB" id="A0A2V3Y5D5"/>
<proteinExistence type="predicted"/>
<dbReference type="InterPro" id="IPR037883">
    <property type="entry name" value="Knr4/Smi1-like_sf"/>
</dbReference>